<accession>C6T927</accession>
<organism evidence="2">
    <name type="scientific">Glycine max</name>
    <name type="common">Soybean</name>
    <name type="synonym">Glycine hispida</name>
    <dbReference type="NCBI Taxonomy" id="3847"/>
    <lineage>
        <taxon>Eukaryota</taxon>
        <taxon>Viridiplantae</taxon>
        <taxon>Streptophyta</taxon>
        <taxon>Embryophyta</taxon>
        <taxon>Tracheophyta</taxon>
        <taxon>Spermatophyta</taxon>
        <taxon>Magnoliopsida</taxon>
        <taxon>eudicotyledons</taxon>
        <taxon>Gunneridae</taxon>
        <taxon>Pentapetalae</taxon>
        <taxon>rosids</taxon>
        <taxon>fabids</taxon>
        <taxon>Fabales</taxon>
        <taxon>Fabaceae</taxon>
        <taxon>Papilionoideae</taxon>
        <taxon>50 kb inversion clade</taxon>
        <taxon>NPAAA clade</taxon>
        <taxon>indigoferoid/millettioid clade</taxon>
        <taxon>Phaseoleae</taxon>
        <taxon>Glycine</taxon>
        <taxon>Glycine subgen. Soja</taxon>
    </lineage>
</organism>
<dbReference type="AlphaFoldDB" id="C6T927"/>
<feature type="transmembrane region" description="Helical" evidence="1">
    <location>
        <begin position="133"/>
        <end position="151"/>
    </location>
</feature>
<keyword evidence="1" id="KW-1133">Transmembrane helix</keyword>
<keyword evidence="1" id="KW-0812">Transmembrane</keyword>
<sequence length="167" mass="17755">MPMMFASITIIDFLSINFIPRFLVFPLPVPLLNSGTSLLTAISNRTMVPPPSRTSAATSSSPMSRTCAPVSPAATLMMVVPVIILSAMTSMRPLLMASMPVRTPASASAVPSMGLPKQLTPQFPANSLQVHEVAITTTVASILLILPASSFSEIRHRRKSTIIGRPA</sequence>
<dbReference type="EMBL" id="BT093986">
    <property type="protein sequence ID" value="ACU18329.1"/>
    <property type="molecule type" value="mRNA"/>
</dbReference>
<name>C6T927_SOYBN</name>
<proteinExistence type="evidence at transcript level"/>
<keyword evidence="1" id="KW-0472">Membrane</keyword>
<evidence type="ECO:0000256" key="1">
    <source>
        <dbReference type="SAM" id="Phobius"/>
    </source>
</evidence>
<evidence type="ECO:0000313" key="2">
    <source>
        <dbReference type="EMBL" id="ACU18329.1"/>
    </source>
</evidence>
<feature type="transmembrane region" description="Helical" evidence="1">
    <location>
        <begin position="73"/>
        <end position="91"/>
    </location>
</feature>
<reference evidence="2" key="1">
    <citation type="submission" date="2009-08" db="EMBL/GenBank/DDBJ databases">
        <authorList>
            <person name="Cheung F."/>
            <person name="Xiao Y."/>
            <person name="Chan A."/>
            <person name="Moskal W."/>
            <person name="Town C.D."/>
        </authorList>
    </citation>
    <scope>NUCLEOTIDE SEQUENCE</scope>
</reference>
<protein>
    <submittedName>
        <fullName evidence="2">Uncharacterized protein</fullName>
    </submittedName>
</protein>